<proteinExistence type="predicted"/>
<reference evidence="2 3" key="1">
    <citation type="submission" date="2019-01" db="EMBL/GenBank/DDBJ databases">
        <title>Zoogloea oleivorans genome sequencing and assembly.</title>
        <authorList>
            <person name="Tancsics A."/>
            <person name="Farkas M."/>
            <person name="Kriszt B."/>
            <person name="Maroti G."/>
            <person name="Horvath B."/>
        </authorList>
    </citation>
    <scope>NUCLEOTIDE SEQUENCE [LARGE SCALE GENOMIC DNA]</scope>
    <source>
        <strain evidence="2 3">Buc</strain>
    </source>
</reference>
<dbReference type="EMBL" id="SDKK01000001">
    <property type="protein sequence ID" value="TYC62095.1"/>
    <property type="molecule type" value="Genomic_DNA"/>
</dbReference>
<evidence type="ECO:0000256" key="1">
    <source>
        <dbReference type="SAM" id="Coils"/>
    </source>
</evidence>
<keyword evidence="3" id="KW-1185">Reference proteome</keyword>
<protein>
    <submittedName>
        <fullName evidence="2">DUF2203 family protein</fullName>
    </submittedName>
</protein>
<name>A0A6C2D8S9_9RHOO</name>
<keyword evidence="1" id="KW-0175">Coiled coil</keyword>
<evidence type="ECO:0000313" key="3">
    <source>
        <dbReference type="Proteomes" id="UP000389128"/>
    </source>
</evidence>
<evidence type="ECO:0000313" key="2">
    <source>
        <dbReference type="EMBL" id="TYC62095.1"/>
    </source>
</evidence>
<comment type="caution">
    <text evidence="2">The sequence shown here is derived from an EMBL/GenBank/DDBJ whole genome shotgun (WGS) entry which is preliminary data.</text>
</comment>
<dbReference type="OrthoDB" id="9849143at2"/>
<dbReference type="AlphaFoldDB" id="A0A6C2D8S9"/>
<accession>A0A6C2D8S9</accession>
<dbReference type="Proteomes" id="UP000389128">
    <property type="component" value="Unassembled WGS sequence"/>
</dbReference>
<sequence>MNPVSRFLSLSPSSESHAMKTLKALKELEAQRAHVQAVVEKSELGIKAIQTEIVDATKRAQEVQASYVRGLVGEIDVMTARDGIEAARKRLEEVRQVIAAARDIQPQIDQEIYAATHAHNAALRSRVEELIEPIKARIADDKKVRASLIEIYGLIANSDMTLCWVNWRDMVADCFPVITGDEAPAAVAAGKKTLLS</sequence>
<gene>
    <name evidence="2" type="ORF">ETQ85_00615</name>
</gene>
<feature type="coiled-coil region" evidence="1">
    <location>
        <begin position="46"/>
        <end position="104"/>
    </location>
</feature>
<organism evidence="2 3">
    <name type="scientific">Zoogloea oleivorans</name>
    <dbReference type="NCBI Taxonomy" id="1552750"/>
    <lineage>
        <taxon>Bacteria</taxon>
        <taxon>Pseudomonadati</taxon>
        <taxon>Pseudomonadota</taxon>
        <taxon>Betaproteobacteria</taxon>
        <taxon>Rhodocyclales</taxon>
        <taxon>Zoogloeaceae</taxon>
        <taxon>Zoogloea</taxon>
    </lineage>
</organism>